<comment type="similarity">
    <text evidence="1">Belongs to the universal stress protein A family.</text>
</comment>
<dbReference type="InterPro" id="IPR006016">
    <property type="entry name" value="UspA"/>
</dbReference>
<dbReference type="Gene3D" id="3.40.50.620">
    <property type="entry name" value="HUPs"/>
    <property type="match status" value="1"/>
</dbReference>
<dbReference type="CDD" id="cd00293">
    <property type="entry name" value="USP-like"/>
    <property type="match status" value="1"/>
</dbReference>
<accession>A0A1S1PC79</accession>
<proteinExistence type="inferred from homology"/>
<dbReference type="AlphaFoldDB" id="A0A1S1PC79"/>
<evidence type="ECO:0000313" key="4">
    <source>
        <dbReference type="Proteomes" id="UP000179769"/>
    </source>
</evidence>
<dbReference type="Proteomes" id="UP000179769">
    <property type="component" value="Unassembled WGS sequence"/>
</dbReference>
<feature type="domain" description="UspA" evidence="2">
    <location>
        <begin position="14"/>
        <end position="101"/>
    </location>
</feature>
<dbReference type="InterPro" id="IPR006015">
    <property type="entry name" value="Universal_stress_UspA"/>
</dbReference>
<reference evidence="4" key="1">
    <citation type="submission" date="2016-07" db="EMBL/GenBank/DDBJ databases">
        <title>Frankia sp. NRRL B-16219 Genome sequencing.</title>
        <authorList>
            <person name="Ghodhbane-Gtari F."/>
            <person name="Swanson E."/>
            <person name="Gueddou A."/>
            <person name="Louati M."/>
            <person name="Nouioui I."/>
            <person name="Hezbri K."/>
            <person name="Abebe-Akele F."/>
            <person name="Simpson S."/>
            <person name="Morris K."/>
            <person name="Thomas K."/>
            <person name="Gtari M."/>
            <person name="Tisa L.S."/>
        </authorList>
    </citation>
    <scope>NUCLEOTIDE SEQUENCE [LARGE SCALE GENOMIC DNA]</scope>
    <source>
        <strain evidence="4">NRRL B-16219</strain>
    </source>
</reference>
<evidence type="ECO:0000259" key="2">
    <source>
        <dbReference type="Pfam" id="PF00582"/>
    </source>
</evidence>
<dbReference type="Pfam" id="PF00582">
    <property type="entry name" value="Usp"/>
    <property type="match status" value="1"/>
</dbReference>
<protein>
    <recommendedName>
        <fullName evidence="2">UspA domain-containing protein</fullName>
    </recommendedName>
</protein>
<comment type="caution">
    <text evidence="3">The sequence shown here is derived from an EMBL/GenBank/DDBJ whole genome shotgun (WGS) entry which is preliminary data.</text>
</comment>
<dbReference type="EMBL" id="MAXA01000263">
    <property type="protein sequence ID" value="OHV20478.1"/>
    <property type="molecule type" value="Genomic_DNA"/>
</dbReference>
<dbReference type="SUPFAM" id="SSF52402">
    <property type="entry name" value="Adenine nucleotide alpha hydrolases-like"/>
    <property type="match status" value="1"/>
</dbReference>
<evidence type="ECO:0000313" key="3">
    <source>
        <dbReference type="EMBL" id="OHV20478.1"/>
    </source>
</evidence>
<name>A0A1S1PC79_9ACTN</name>
<evidence type="ECO:0000256" key="1">
    <source>
        <dbReference type="ARBA" id="ARBA00008791"/>
    </source>
</evidence>
<keyword evidence="4" id="KW-1185">Reference proteome</keyword>
<gene>
    <name evidence="3" type="ORF">BBK14_27825</name>
</gene>
<organism evidence="3 4">
    <name type="scientific">Parafrankia soli</name>
    <dbReference type="NCBI Taxonomy" id="2599596"/>
    <lineage>
        <taxon>Bacteria</taxon>
        <taxon>Bacillati</taxon>
        <taxon>Actinomycetota</taxon>
        <taxon>Actinomycetes</taxon>
        <taxon>Frankiales</taxon>
        <taxon>Frankiaceae</taxon>
        <taxon>Parafrankia</taxon>
    </lineage>
</organism>
<sequence length="120" mass="12189">MWTPSPTSADGPPPGADALHRAARGVLDEAVRPYLARARAGTGVEPVLISSGVSRALIDEAARAQLLVLGARGRGGFDGLLLGSTGSQCVFYADSPVVIVRRSAQPRSPTDPSSGGPAGQ</sequence>
<dbReference type="PRINTS" id="PR01438">
    <property type="entry name" value="UNVRSLSTRESS"/>
</dbReference>
<dbReference type="InterPro" id="IPR014729">
    <property type="entry name" value="Rossmann-like_a/b/a_fold"/>
</dbReference>